<dbReference type="InterPro" id="IPR050611">
    <property type="entry name" value="ABCF"/>
</dbReference>
<keyword evidence="3 6" id="KW-0067">ATP-binding</keyword>
<protein>
    <submittedName>
        <fullName evidence="6">ABC transporter ATP-binding protein</fullName>
    </submittedName>
</protein>
<dbReference type="CDD" id="cd03221">
    <property type="entry name" value="ABCF_EF-3"/>
    <property type="match status" value="2"/>
</dbReference>
<dbReference type="Gene3D" id="3.40.50.300">
    <property type="entry name" value="P-loop containing nucleotide triphosphate hydrolases"/>
    <property type="match status" value="3"/>
</dbReference>
<organism evidence="6 7">
    <name type="scientific">Lujinxingia litoralis</name>
    <dbReference type="NCBI Taxonomy" id="2211119"/>
    <lineage>
        <taxon>Bacteria</taxon>
        <taxon>Deltaproteobacteria</taxon>
        <taxon>Bradymonadales</taxon>
        <taxon>Lujinxingiaceae</taxon>
        <taxon>Lujinxingia</taxon>
    </lineage>
</organism>
<reference evidence="6 7" key="1">
    <citation type="submission" date="2018-05" db="EMBL/GenBank/DDBJ databases">
        <title>Lujinxingia marina gen. nov. sp. nov., a new facultative anaerobic member of the class Deltaproteobacteria, and proposal of Lujinxingaceae fam. nov.</title>
        <authorList>
            <person name="Li C.-M."/>
        </authorList>
    </citation>
    <scope>NUCLEOTIDE SEQUENCE [LARGE SCALE GENOMIC DNA]</scope>
    <source>
        <strain evidence="6 7">B210</strain>
    </source>
</reference>
<dbReference type="EMBL" id="QHKO01000006">
    <property type="protein sequence ID" value="RAL21126.1"/>
    <property type="molecule type" value="Genomic_DNA"/>
</dbReference>
<dbReference type="PANTHER" id="PTHR19211">
    <property type="entry name" value="ATP-BINDING TRANSPORT PROTEIN-RELATED"/>
    <property type="match status" value="1"/>
</dbReference>
<comment type="caution">
    <text evidence="6">The sequence shown here is derived from an EMBL/GenBank/DDBJ whole genome shotgun (WGS) entry which is preliminary data.</text>
</comment>
<dbReference type="InterPro" id="IPR027417">
    <property type="entry name" value="P-loop_NTPase"/>
</dbReference>
<gene>
    <name evidence="6" type="ORF">DL240_13410</name>
</gene>
<feature type="region of interest" description="Disordered" evidence="4">
    <location>
        <begin position="212"/>
        <end position="268"/>
    </location>
</feature>
<dbReference type="PROSITE" id="PS50893">
    <property type="entry name" value="ABC_TRANSPORTER_2"/>
    <property type="match status" value="2"/>
</dbReference>
<dbReference type="SUPFAM" id="SSF52540">
    <property type="entry name" value="P-loop containing nucleoside triphosphate hydrolases"/>
    <property type="match status" value="2"/>
</dbReference>
<accession>A0A328C563</accession>
<keyword evidence="7" id="KW-1185">Reference proteome</keyword>
<evidence type="ECO:0000256" key="4">
    <source>
        <dbReference type="SAM" id="MobiDB-lite"/>
    </source>
</evidence>
<evidence type="ECO:0000256" key="1">
    <source>
        <dbReference type="ARBA" id="ARBA00022737"/>
    </source>
</evidence>
<dbReference type="AlphaFoldDB" id="A0A328C563"/>
<feature type="compositionally biased region" description="Basic and acidic residues" evidence="4">
    <location>
        <begin position="228"/>
        <end position="250"/>
    </location>
</feature>
<dbReference type="InterPro" id="IPR003593">
    <property type="entry name" value="AAA+_ATPase"/>
</dbReference>
<dbReference type="GO" id="GO:0005524">
    <property type="term" value="F:ATP binding"/>
    <property type="evidence" value="ECO:0007669"/>
    <property type="project" value="UniProtKB-KW"/>
</dbReference>
<proteinExistence type="predicted"/>
<dbReference type="SMART" id="SM00382">
    <property type="entry name" value="AAA"/>
    <property type="match status" value="2"/>
</dbReference>
<dbReference type="OrthoDB" id="9762051at2"/>
<keyword evidence="1" id="KW-0677">Repeat</keyword>
<evidence type="ECO:0000259" key="5">
    <source>
        <dbReference type="PROSITE" id="PS50893"/>
    </source>
</evidence>
<dbReference type="Pfam" id="PF00005">
    <property type="entry name" value="ABC_tran"/>
    <property type="match status" value="2"/>
</dbReference>
<dbReference type="Proteomes" id="UP000249169">
    <property type="component" value="Unassembled WGS sequence"/>
</dbReference>
<evidence type="ECO:0000313" key="6">
    <source>
        <dbReference type="EMBL" id="RAL21126.1"/>
    </source>
</evidence>
<dbReference type="PANTHER" id="PTHR19211:SF14">
    <property type="entry name" value="ATP-BINDING CASSETTE SUB-FAMILY F MEMBER 1"/>
    <property type="match status" value="1"/>
</dbReference>
<dbReference type="InterPro" id="IPR003439">
    <property type="entry name" value="ABC_transporter-like_ATP-bd"/>
</dbReference>
<dbReference type="GO" id="GO:0016887">
    <property type="term" value="F:ATP hydrolysis activity"/>
    <property type="evidence" value="ECO:0007669"/>
    <property type="project" value="InterPro"/>
</dbReference>
<feature type="domain" description="ABC transporter" evidence="5">
    <location>
        <begin position="324"/>
        <end position="514"/>
    </location>
</feature>
<evidence type="ECO:0000313" key="7">
    <source>
        <dbReference type="Proteomes" id="UP000249169"/>
    </source>
</evidence>
<evidence type="ECO:0000256" key="3">
    <source>
        <dbReference type="ARBA" id="ARBA00022840"/>
    </source>
</evidence>
<evidence type="ECO:0000256" key="2">
    <source>
        <dbReference type="ARBA" id="ARBA00022741"/>
    </source>
</evidence>
<keyword evidence="2" id="KW-0547">Nucleotide-binding</keyword>
<dbReference type="RefSeq" id="WP_111730414.1">
    <property type="nucleotide sequence ID" value="NZ_QHKO01000006.1"/>
</dbReference>
<sequence length="515" mass="57172">MRASQVAARLERVSFSYPQAMVELFSELDLHLSPGWHGLVGANGAGKSTLLHLLAARLTPTHGQIHIALPGPVVLCEQRVNEPGPLVEEAAHRWDKEAMRLKSRLGLEFEGWARWETLSPGERKRWQIGAALMARPAMLLLDEPTNHLDAPGQAWLLEAMRLHKGLGVVVSHRRELLDALCTSTLWVESRAERASQIQVYPVPYSQAAELRQAASDHARQTRQTLQARCDRQEQAAREAARRQQSAERSLKSSSRMSSARDSDARSMGNKIRASWAEAGAGRQAGIATRALQKMRAELAELPIEKTRWRALHIDFEPSPKDPVLSLPGVDLVAGTHRLARDLRLALGRHEKIALRGPNGAGKSTLLRLALDHLHIPRDRVLYLPQELSLEQSTALIDELRALPGPRLGEVMNIVAALGMEPRPFLKGDAPSPGQMRKLALARALHQRVWAMVLDEPTNHLDLPSIELLEEALLDYPGALLLVSHDQNLCQRVAPTHWHLEGQTLQVKGPDSHEAF</sequence>
<name>A0A328C563_9DELT</name>
<feature type="domain" description="ABC transporter" evidence="5">
    <location>
        <begin position="8"/>
        <end position="227"/>
    </location>
</feature>